<dbReference type="EMBL" id="MU842845">
    <property type="protein sequence ID" value="KAK2031007.1"/>
    <property type="molecule type" value="Genomic_DNA"/>
</dbReference>
<name>A0AAD9HMI8_9PEZI</name>
<keyword evidence="2" id="KW-1185">Reference proteome</keyword>
<comment type="caution">
    <text evidence="1">The sequence shown here is derived from an EMBL/GenBank/DDBJ whole genome shotgun (WGS) entry which is preliminary data.</text>
</comment>
<protein>
    <submittedName>
        <fullName evidence="1">Uncharacterized protein</fullName>
    </submittedName>
</protein>
<gene>
    <name evidence="1" type="ORF">LX32DRAFT_637692</name>
</gene>
<dbReference type="Proteomes" id="UP001232148">
    <property type="component" value="Unassembled WGS sequence"/>
</dbReference>
<accession>A0AAD9HMI8</accession>
<evidence type="ECO:0000313" key="1">
    <source>
        <dbReference type="EMBL" id="KAK2031007.1"/>
    </source>
</evidence>
<sequence>MGVVGTFLVPVNPGPAPAAKPHSWLTTSNICPAWRTETRQGSQRSRTGRMMRMVPRRRAKRFNCSIRCLFWTYAALGY</sequence>
<reference evidence="1" key="1">
    <citation type="submission" date="2021-06" db="EMBL/GenBank/DDBJ databases">
        <title>Comparative genomics, transcriptomics and evolutionary studies reveal genomic signatures of adaptation to plant cell wall in hemibiotrophic fungi.</title>
        <authorList>
            <consortium name="DOE Joint Genome Institute"/>
            <person name="Baroncelli R."/>
            <person name="Diaz J.F."/>
            <person name="Benocci T."/>
            <person name="Peng M."/>
            <person name="Battaglia E."/>
            <person name="Haridas S."/>
            <person name="Andreopoulos W."/>
            <person name="Labutti K."/>
            <person name="Pangilinan J."/>
            <person name="Floch G.L."/>
            <person name="Makela M.R."/>
            <person name="Henrissat B."/>
            <person name="Grigoriev I.V."/>
            <person name="Crouch J.A."/>
            <person name="De Vries R.P."/>
            <person name="Sukno S.A."/>
            <person name="Thon M.R."/>
        </authorList>
    </citation>
    <scope>NUCLEOTIDE SEQUENCE</scope>
    <source>
        <strain evidence="1">MAFF235873</strain>
    </source>
</reference>
<organism evidence="1 2">
    <name type="scientific">Colletotrichum zoysiae</name>
    <dbReference type="NCBI Taxonomy" id="1216348"/>
    <lineage>
        <taxon>Eukaryota</taxon>
        <taxon>Fungi</taxon>
        <taxon>Dikarya</taxon>
        <taxon>Ascomycota</taxon>
        <taxon>Pezizomycotina</taxon>
        <taxon>Sordariomycetes</taxon>
        <taxon>Hypocreomycetidae</taxon>
        <taxon>Glomerellales</taxon>
        <taxon>Glomerellaceae</taxon>
        <taxon>Colletotrichum</taxon>
        <taxon>Colletotrichum graminicola species complex</taxon>
    </lineage>
</organism>
<proteinExistence type="predicted"/>
<evidence type="ECO:0000313" key="2">
    <source>
        <dbReference type="Proteomes" id="UP001232148"/>
    </source>
</evidence>
<dbReference type="AlphaFoldDB" id="A0AAD9HMI8"/>